<sequence>MNRVVQCSPTHRYGAKGDEHMEQNERPCYTTQIGNTTIKIRSALPFMTDEQQAQWFRDNDSLPEVQMLKRAWVRATWYNHKRRIIRAEYELNKGKLESTV</sequence>
<evidence type="ECO:0000313" key="2">
    <source>
        <dbReference type="Proteomes" id="UP000217696"/>
    </source>
</evidence>
<dbReference type="AlphaFoldDB" id="A0A0U4NLR5"/>
<keyword evidence="2" id="KW-1185">Reference proteome</keyword>
<dbReference type="Proteomes" id="UP000217696">
    <property type="component" value="Chromosome"/>
</dbReference>
<protein>
    <submittedName>
        <fullName evidence="1">Uncharacterized protein</fullName>
    </submittedName>
</protein>
<evidence type="ECO:0000313" key="1">
    <source>
        <dbReference type="EMBL" id="BAU29604.1"/>
    </source>
</evidence>
<accession>A0A0U4NLR5</accession>
<name>A0A0U4NLR5_9BACL</name>
<reference evidence="1 2" key="1">
    <citation type="submission" date="2015-12" db="EMBL/GenBank/DDBJ databases">
        <title>Genome sequence of Aneurinibacillus soli.</title>
        <authorList>
            <person name="Lee J.S."/>
            <person name="Lee K.C."/>
            <person name="Kim K.K."/>
            <person name="Lee B.W."/>
        </authorList>
    </citation>
    <scope>NUCLEOTIDE SEQUENCE [LARGE SCALE GENOMIC DNA]</scope>
    <source>
        <strain evidence="1 2">CB4</strain>
    </source>
</reference>
<proteinExistence type="predicted"/>
<organism evidence="1 2">
    <name type="scientific">Aneurinibacillus soli</name>
    <dbReference type="NCBI Taxonomy" id="1500254"/>
    <lineage>
        <taxon>Bacteria</taxon>
        <taxon>Bacillati</taxon>
        <taxon>Bacillota</taxon>
        <taxon>Bacilli</taxon>
        <taxon>Bacillales</taxon>
        <taxon>Paenibacillaceae</taxon>
        <taxon>Aneurinibacillus group</taxon>
        <taxon>Aneurinibacillus</taxon>
    </lineage>
</organism>
<dbReference type="KEGG" id="asoc:CB4_03815"/>
<dbReference type="EMBL" id="AP017312">
    <property type="protein sequence ID" value="BAU29604.1"/>
    <property type="molecule type" value="Genomic_DNA"/>
</dbReference>
<gene>
    <name evidence="1" type="ORF">CB4_03815</name>
</gene>